<name>A0A4R6U7V2_9BACI</name>
<evidence type="ECO:0000259" key="1">
    <source>
        <dbReference type="Pfam" id="PF12867"/>
    </source>
</evidence>
<keyword evidence="3" id="KW-1185">Reference proteome</keyword>
<dbReference type="SUPFAM" id="SSF109854">
    <property type="entry name" value="DinB/YfiT-like putative metalloenzymes"/>
    <property type="match status" value="1"/>
</dbReference>
<evidence type="ECO:0000313" key="3">
    <source>
        <dbReference type="Proteomes" id="UP000295632"/>
    </source>
</evidence>
<protein>
    <recommendedName>
        <fullName evidence="1">DinB-like domain-containing protein</fullName>
    </recommendedName>
</protein>
<evidence type="ECO:0000313" key="2">
    <source>
        <dbReference type="EMBL" id="TDQ42608.1"/>
    </source>
</evidence>
<gene>
    <name evidence="2" type="ORF">EV213_10136</name>
</gene>
<organism evidence="2 3">
    <name type="scientific">Aureibacillus halotolerans</name>
    <dbReference type="NCBI Taxonomy" id="1508390"/>
    <lineage>
        <taxon>Bacteria</taxon>
        <taxon>Bacillati</taxon>
        <taxon>Bacillota</taxon>
        <taxon>Bacilli</taxon>
        <taxon>Bacillales</taxon>
        <taxon>Bacillaceae</taxon>
        <taxon>Aureibacillus</taxon>
    </lineage>
</organism>
<dbReference type="Pfam" id="PF12867">
    <property type="entry name" value="DinB_2"/>
    <property type="match status" value="1"/>
</dbReference>
<feature type="domain" description="DinB-like" evidence="1">
    <location>
        <begin position="16"/>
        <end position="111"/>
    </location>
</feature>
<dbReference type="RefSeq" id="WP_133578455.1">
    <property type="nucleotide sequence ID" value="NZ_SNYJ01000001.1"/>
</dbReference>
<dbReference type="EMBL" id="SNYJ01000001">
    <property type="protein sequence ID" value="TDQ42608.1"/>
    <property type="molecule type" value="Genomic_DNA"/>
</dbReference>
<accession>A0A4R6U7V2</accession>
<proteinExistence type="predicted"/>
<dbReference type="AlphaFoldDB" id="A0A4R6U7V2"/>
<dbReference type="InterPro" id="IPR024775">
    <property type="entry name" value="DinB-like"/>
</dbReference>
<dbReference type="Gene3D" id="1.20.120.450">
    <property type="entry name" value="dinb family like domain"/>
    <property type="match status" value="1"/>
</dbReference>
<sequence>MNDFLSSTLHQIAFVTHTIIQMTDVLSDEDLPIRPTQRKHSIGELLSHLALLPKADWLIASEATEETMAEFYRNNGLHTLEEIKSMLVSNVAWLEAEILHLTETEMQKTTTA</sequence>
<dbReference type="Proteomes" id="UP000295632">
    <property type="component" value="Unassembled WGS sequence"/>
</dbReference>
<comment type="caution">
    <text evidence="2">The sequence shown here is derived from an EMBL/GenBank/DDBJ whole genome shotgun (WGS) entry which is preliminary data.</text>
</comment>
<dbReference type="InterPro" id="IPR034660">
    <property type="entry name" value="DinB/YfiT-like"/>
</dbReference>
<dbReference type="OrthoDB" id="2427314at2"/>
<reference evidence="2 3" key="1">
    <citation type="submission" date="2019-03" db="EMBL/GenBank/DDBJ databases">
        <title>Genomic Encyclopedia of Type Strains, Phase IV (KMG-IV): sequencing the most valuable type-strain genomes for metagenomic binning, comparative biology and taxonomic classification.</title>
        <authorList>
            <person name="Goeker M."/>
        </authorList>
    </citation>
    <scope>NUCLEOTIDE SEQUENCE [LARGE SCALE GENOMIC DNA]</scope>
    <source>
        <strain evidence="2 3">DSM 28697</strain>
    </source>
</reference>